<evidence type="ECO:0000256" key="1">
    <source>
        <dbReference type="ARBA" id="ARBA00022729"/>
    </source>
</evidence>
<sequence length="120" mass="12568">MKVVDPARAANQFATPEAGNRFVAVQFRLKNTGEASYKDAPGNGAELVDGDGQHFSASLYAPTKAGPPFPGTVSVTIGDTALGYLTFELPAAAEPVTAQFSMNSGFSDDVGEWDLTRTPV</sequence>
<dbReference type="Gene3D" id="2.60.40.1240">
    <property type="match status" value="1"/>
</dbReference>
<keyword evidence="4" id="KW-1185">Reference proteome</keyword>
<comment type="caution">
    <text evidence="3">The sequence shown here is derived from an EMBL/GenBank/DDBJ whole genome shotgun (WGS) entry which is preliminary data.</text>
</comment>
<reference evidence="4" key="1">
    <citation type="journal article" date="2019" name="Int. J. Syst. Evol. Microbiol.">
        <title>The Global Catalogue of Microorganisms (GCM) 10K type strain sequencing project: providing services to taxonomists for standard genome sequencing and annotation.</title>
        <authorList>
            <consortium name="The Broad Institute Genomics Platform"/>
            <consortium name="The Broad Institute Genome Sequencing Center for Infectious Disease"/>
            <person name="Wu L."/>
            <person name="Ma J."/>
        </authorList>
    </citation>
    <scope>NUCLEOTIDE SEQUENCE [LARGE SCALE GENOMIC DNA]</scope>
    <source>
        <strain evidence="4">CGMCC 4.7349</strain>
    </source>
</reference>
<organism evidence="3 4">
    <name type="scientific">Streptomyces lasiicapitis</name>
    <dbReference type="NCBI Taxonomy" id="1923961"/>
    <lineage>
        <taxon>Bacteria</taxon>
        <taxon>Bacillati</taxon>
        <taxon>Actinomycetota</taxon>
        <taxon>Actinomycetes</taxon>
        <taxon>Kitasatosporales</taxon>
        <taxon>Streptomycetaceae</taxon>
        <taxon>Streptomyces</taxon>
    </lineage>
</organism>
<dbReference type="InterPro" id="IPR029051">
    <property type="entry name" value="DUF4352"/>
</dbReference>
<dbReference type="InterPro" id="IPR029050">
    <property type="entry name" value="Immunoprotect_excell_Ig-like"/>
</dbReference>
<evidence type="ECO:0000313" key="4">
    <source>
        <dbReference type="Proteomes" id="UP000656881"/>
    </source>
</evidence>
<feature type="domain" description="DUF4352" evidence="2">
    <location>
        <begin position="10"/>
        <end position="108"/>
    </location>
</feature>
<dbReference type="Pfam" id="PF11611">
    <property type="entry name" value="DUF4352"/>
    <property type="match status" value="1"/>
</dbReference>
<dbReference type="Proteomes" id="UP000656881">
    <property type="component" value="Unassembled WGS sequence"/>
</dbReference>
<accession>A0ABQ2LZZ8</accession>
<gene>
    <name evidence="3" type="ORF">GCM10012286_34130</name>
</gene>
<evidence type="ECO:0000259" key="2">
    <source>
        <dbReference type="Pfam" id="PF11611"/>
    </source>
</evidence>
<protein>
    <recommendedName>
        <fullName evidence="2">DUF4352 domain-containing protein</fullName>
    </recommendedName>
</protein>
<evidence type="ECO:0000313" key="3">
    <source>
        <dbReference type="EMBL" id="GGO45479.1"/>
    </source>
</evidence>
<dbReference type="EMBL" id="BMNG01000007">
    <property type="protein sequence ID" value="GGO45479.1"/>
    <property type="molecule type" value="Genomic_DNA"/>
</dbReference>
<keyword evidence="1" id="KW-0732">Signal</keyword>
<name>A0ABQ2LZZ8_9ACTN</name>
<proteinExistence type="predicted"/>